<dbReference type="Pfam" id="PF13561">
    <property type="entry name" value="adh_short_C2"/>
    <property type="match status" value="1"/>
</dbReference>
<evidence type="ECO:0000259" key="4">
    <source>
        <dbReference type="PROSITE" id="PS51186"/>
    </source>
</evidence>
<dbReference type="InterPro" id="IPR052178">
    <property type="entry name" value="Sec_Metab_Biosynth_SDR"/>
</dbReference>
<accession>A0A3M6X4Y9</accession>
<dbReference type="VEuPathDB" id="FungiDB:BTJ68_01665"/>
<dbReference type="CDD" id="cd05233">
    <property type="entry name" value="SDR_c"/>
    <property type="match status" value="1"/>
</dbReference>
<dbReference type="Gene3D" id="3.40.630.30">
    <property type="match status" value="1"/>
</dbReference>
<evidence type="ECO:0000256" key="3">
    <source>
        <dbReference type="ARBA" id="ARBA00023002"/>
    </source>
</evidence>
<feature type="domain" description="N-acetyltransferase" evidence="4">
    <location>
        <begin position="289"/>
        <end position="491"/>
    </location>
</feature>
<dbReference type="Gene3D" id="3.40.50.720">
    <property type="entry name" value="NAD(P)-binding Rossmann-like Domain"/>
    <property type="match status" value="1"/>
</dbReference>
<organism evidence="5 8">
    <name type="scientific">Hortaea werneckii</name>
    <name type="common">Black yeast</name>
    <name type="synonym">Cladosporium werneckii</name>
    <dbReference type="NCBI Taxonomy" id="91943"/>
    <lineage>
        <taxon>Eukaryota</taxon>
        <taxon>Fungi</taxon>
        <taxon>Dikarya</taxon>
        <taxon>Ascomycota</taxon>
        <taxon>Pezizomycotina</taxon>
        <taxon>Dothideomycetes</taxon>
        <taxon>Dothideomycetidae</taxon>
        <taxon>Mycosphaerellales</taxon>
        <taxon>Teratosphaeriaceae</taxon>
        <taxon>Hortaea</taxon>
    </lineage>
</organism>
<dbReference type="PROSITE" id="PS00061">
    <property type="entry name" value="ADH_SHORT"/>
    <property type="match status" value="1"/>
</dbReference>
<proteinExistence type="inferred from homology"/>
<comment type="caution">
    <text evidence="5">The sequence shown here is derived from an EMBL/GenBank/DDBJ whole genome shotgun (WGS) entry which is preliminary data.</text>
</comment>
<dbReference type="Pfam" id="PF00583">
    <property type="entry name" value="Acetyltransf_1"/>
    <property type="match status" value="1"/>
</dbReference>
<evidence type="ECO:0000256" key="2">
    <source>
        <dbReference type="ARBA" id="ARBA00022857"/>
    </source>
</evidence>
<dbReference type="AlphaFoldDB" id="A0A3M6X4Y9"/>
<dbReference type="GO" id="GO:0016491">
    <property type="term" value="F:oxidoreductase activity"/>
    <property type="evidence" value="ECO:0007669"/>
    <property type="project" value="UniProtKB-KW"/>
</dbReference>
<dbReference type="PROSITE" id="PS51186">
    <property type="entry name" value="GNAT"/>
    <property type="match status" value="1"/>
</dbReference>
<evidence type="ECO:0000313" key="8">
    <source>
        <dbReference type="Proteomes" id="UP000281245"/>
    </source>
</evidence>
<dbReference type="Proteomes" id="UP000281245">
    <property type="component" value="Unassembled WGS sequence"/>
</dbReference>
<name>A0A3M6X4Y9_HORWE</name>
<keyword evidence="3" id="KW-0560">Oxidoreductase</keyword>
<dbReference type="PANTHER" id="PTHR43618">
    <property type="entry name" value="7-ALPHA-HYDROXYSTEROID DEHYDROGENASE"/>
    <property type="match status" value="1"/>
</dbReference>
<comment type="similarity">
    <text evidence="1">Belongs to the short-chain dehydrogenases/reductases (SDR) family.</text>
</comment>
<dbReference type="SUPFAM" id="SSF51735">
    <property type="entry name" value="NAD(P)-binding Rossmann-fold domains"/>
    <property type="match status" value="1"/>
</dbReference>
<keyword evidence="2" id="KW-0521">NADP</keyword>
<sequence length="509" mass="56409">MPRVLTRFAAGIGQMMTRAFATNGAAKVYIVGRRKEKLDETAALNPEVIVPIVGDVTSKESLCQVADQVEKDAGYVNLVCVNSGTMPPAIGVNSREVDVHTYRQKALEQRTEDWEETFKTNSIAVFFTTMAFLTLLDAGNKRQNFPLQQSQVLVTSSIAGYLRVPMNMGVYPASKASATHLVKHLAGTLVPYSIRVNAIAPGLFPSDLAAGLIARANTDGRDATGYGAFGKDFIPAERLGRTEDMAGTVLYMASAAGAYLNGNITVLDGASIIKLAVILTSLRVTRMTINILPLQAGDIPAFVRLELEAFRTHPRIPMLWPQGFTPDLYAYYEDSKAQSLQKEACRIVKAVDDETGEIVAVAQWTFALEGNDEGNKTLQFTKKEPPANWPEGGNWELRRFFKLEWEAWRAEMMGEKPYIQLNVLVTHPKHERRGAATQLVGWGCEQADKLGVAMCLESTPTGLKLYERFGFRTGKVIKADMREFGWTEPYDEEAARRIWLIRDSRMPVT</sequence>
<dbReference type="GO" id="GO:0016747">
    <property type="term" value="F:acyltransferase activity, transferring groups other than amino-acyl groups"/>
    <property type="evidence" value="ECO:0007669"/>
    <property type="project" value="InterPro"/>
</dbReference>
<protein>
    <recommendedName>
        <fullName evidence="4">N-acetyltransferase domain-containing protein</fullName>
    </recommendedName>
</protein>
<dbReference type="InterPro" id="IPR036291">
    <property type="entry name" value="NAD(P)-bd_dom_sf"/>
</dbReference>
<evidence type="ECO:0000313" key="5">
    <source>
        <dbReference type="EMBL" id="RMX85709.1"/>
    </source>
</evidence>
<dbReference type="Proteomes" id="UP000271337">
    <property type="component" value="Unassembled WGS sequence"/>
</dbReference>
<dbReference type="InterPro" id="IPR000182">
    <property type="entry name" value="GNAT_dom"/>
</dbReference>
<dbReference type="InterPro" id="IPR002347">
    <property type="entry name" value="SDR_fam"/>
</dbReference>
<evidence type="ECO:0000313" key="7">
    <source>
        <dbReference type="Proteomes" id="UP000271337"/>
    </source>
</evidence>
<dbReference type="PANTHER" id="PTHR43618:SF18">
    <property type="entry name" value="SHORT CHAIN DEHYDROGENASE_REDUCTASE FAMILY (AFU_ORTHOLOGUE AFUA_5G12480)"/>
    <property type="match status" value="1"/>
</dbReference>
<dbReference type="InterPro" id="IPR016181">
    <property type="entry name" value="Acyl_CoA_acyltransferase"/>
</dbReference>
<dbReference type="EMBL" id="QWIL01000227">
    <property type="protein sequence ID" value="RMY21777.1"/>
    <property type="molecule type" value="Genomic_DNA"/>
</dbReference>
<evidence type="ECO:0000313" key="6">
    <source>
        <dbReference type="EMBL" id="RMY21777.1"/>
    </source>
</evidence>
<reference evidence="7 8" key="1">
    <citation type="journal article" date="2018" name="BMC Genomics">
        <title>Genomic evidence for intraspecific hybridization in a clonal and extremely halotolerant yeast.</title>
        <authorList>
            <person name="Gostincar C."/>
            <person name="Stajich J.E."/>
            <person name="Zupancic J."/>
            <person name="Zalar P."/>
            <person name="Gunde-Cimerman N."/>
        </authorList>
    </citation>
    <scope>NUCLEOTIDE SEQUENCE [LARGE SCALE GENOMIC DNA]</scope>
    <source>
        <strain evidence="5 8">EXF-6656</strain>
        <strain evidence="6 7">EXF-6669</strain>
    </source>
</reference>
<dbReference type="EMBL" id="QWIJ01000206">
    <property type="protein sequence ID" value="RMX85709.1"/>
    <property type="molecule type" value="Genomic_DNA"/>
</dbReference>
<dbReference type="PRINTS" id="PR00081">
    <property type="entry name" value="GDHRDH"/>
</dbReference>
<dbReference type="InterPro" id="IPR020904">
    <property type="entry name" value="Sc_DH/Rdtase_CS"/>
</dbReference>
<dbReference type="SUPFAM" id="SSF55729">
    <property type="entry name" value="Acyl-CoA N-acyltransferases (Nat)"/>
    <property type="match status" value="1"/>
</dbReference>
<evidence type="ECO:0000256" key="1">
    <source>
        <dbReference type="ARBA" id="ARBA00006484"/>
    </source>
</evidence>
<dbReference type="OrthoDB" id="3819888at2759"/>
<gene>
    <name evidence="6" type="ORF">D0867_03122</name>
    <name evidence="5" type="ORF">D0869_03621</name>
</gene>